<evidence type="ECO:0000256" key="1">
    <source>
        <dbReference type="ARBA" id="ARBA00004167"/>
    </source>
</evidence>
<keyword evidence="3" id="KW-1133">Transmembrane helix</keyword>
<evidence type="ECO:0000256" key="5">
    <source>
        <dbReference type="SAM" id="MobiDB-lite"/>
    </source>
</evidence>
<name>A0A3M6EKJ0_9PSED</name>
<dbReference type="PANTHER" id="PTHR30168:SF0">
    <property type="entry name" value="INNER MEMBRANE PROTEIN"/>
    <property type="match status" value="1"/>
</dbReference>
<evidence type="ECO:0000313" key="7">
    <source>
        <dbReference type="Proteomes" id="UP000269872"/>
    </source>
</evidence>
<dbReference type="EMBL" id="RBUY01000211">
    <property type="protein sequence ID" value="RMV68879.1"/>
    <property type="molecule type" value="Genomic_DNA"/>
</dbReference>
<dbReference type="Pfam" id="PF04228">
    <property type="entry name" value="Zn_peptidase"/>
    <property type="match status" value="1"/>
</dbReference>
<comment type="caution">
    <text evidence="6">The sequence shown here is derived from an EMBL/GenBank/DDBJ whole genome shotgun (WGS) entry which is preliminary data.</text>
</comment>
<evidence type="ECO:0008006" key="8">
    <source>
        <dbReference type="Google" id="ProtNLM"/>
    </source>
</evidence>
<organism evidence="6 7">
    <name type="scientific">Pseudomonas caricapapayae</name>
    <dbReference type="NCBI Taxonomy" id="46678"/>
    <lineage>
        <taxon>Bacteria</taxon>
        <taxon>Pseudomonadati</taxon>
        <taxon>Pseudomonadota</taxon>
        <taxon>Gammaproteobacteria</taxon>
        <taxon>Pseudomonadales</taxon>
        <taxon>Pseudomonadaceae</taxon>
        <taxon>Pseudomonas</taxon>
    </lineage>
</organism>
<evidence type="ECO:0000256" key="3">
    <source>
        <dbReference type="ARBA" id="ARBA00022989"/>
    </source>
</evidence>
<comment type="subcellular location">
    <subcellularLocation>
        <location evidence="1">Membrane</location>
        <topology evidence="1">Single-pass membrane protein</topology>
    </subcellularLocation>
</comment>
<accession>A0A3M6EKJ0</accession>
<dbReference type="PANTHER" id="PTHR30168">
    <property type="entry name" value="PUTATIVE MEMBRANE PROTEIN YPFJ"/>
    <property type="match status" value="1"/>
</dbReference>
<evidence type="ECO:0000313" key="6">
    <source>
        <dbReference type="EMBL" id="RMV68879.1"/>
    </source>
</evidence>
<keyword evidence="4" id="KW-0472">Membrane</keyword>
<dbReference type="InterPro" id="IPR007343">
    <property type="entry name" value="Uncharacterised_pept_Zn_put"/>
</dbReference>
<evidence type="ECO:0000256" key="4">
    <source>
        <dbReference type="ARBA" id="ARBA00023136"/>
    </source>
</evidence>
<keyword evidence="2" id="KW-0812">Transmembrane</keyword>
<sequence length="473" mass="50808">MCAVDTVLAVMPGAADCGCRGHGQRLYSLGAGAVFDAGQHARSGQRREHAVYRLLQRAGRVPGGHQRLAGRRDPCGNHGWRLHPGSGWRVDGRFQITAPGRPFCRCLATGHAQDTSRETGLTASDTGKTRPGLRLREPISPIAPLYPRILHMLAGTPDWRRPVSAATLIARQEEGSDMLWKKGRRSDNVVDARDGGSSGGGGGMRIGGKGLGLGGIVIIVAIGLLTGQDPMQILGQLTGQGTEQSAPPSAQTRQAPPANDQQAEFVRSILGDTEDTWRAVFAQNGREYKDPTLVLFSGQVNSACGRATSATGPFYCPADQQVYLDMDFFREMAQRFSAAGDFAQAYVIAHEIGHHVQTLLGISAKVDKARQAGQKMEGANGLLVRQELQADCFAGVWAYNAQNRLNWLEPGDIEEALNAANAIGDDRLQQQSSGRVAPDSFTHGTSAQRVRWFKAGFAQGQINQCDTFAAKSL</sequence>
<reference evidence="6 7" key="1">
    <citation type="submission" date="2018-08" db="EMBL/GenBank/DDBJ databases">
        <title>Recombination of ecologically and evolutionarily significant loci maintains genetic cohesion in the Pseudomonas syringae species complex.</title>
        <authorList>
            <person name="Dillon M."/>
            <person name="Thakur S."/>
            <person name="Almeida R.N.D."/>
            <person name="Weir B.S."/>
            <person name="Guttman D.S."/>
        </authorList>
    </citation>
    <scope>NUCLEOTIDE SEQUENCE [LARGE SCALE GENOMIC DNA]</scope>
    <source>
        <strain evidence="6 7">ICMP 7496</strain>
    </source>
</reference>
<proteinExistence type="predicted"/>
<feature type="region of interest" description="Disordered" evidence="5">
    <location>
        <begin position="115"/>
        <end position="135"/>
    </location>
</feature>
<gene>
    <name evidence="6" type="ORF">ALP05_05281</name>
</gene>
<dbReference type="AlphaFoldDB" id="A0A3M6EKJ0"/>
<evidence type="ECO:0000256" key="2">
    <source>
        <dbReference type="ARBA" id="ARBA00022692"/>
    </source>
</evidence>
<dbReference type="GO" id="GO:0016020">
    <property type="term" value="C:membrane"/>
    <property type="evidence" value="ECO:0007669"/>
    <property type="project" value="UniProtKB-SubCell"/>
</dbReference>
<dbReference type="Proteomes" id="UP000269872">
    <property type="component" value="Unassembled WGS sequence"/>
</dbReference>
<feature type="region of interest" description="Disordered" evidence="5">
    <location>
        <begin position="239"/>
        <end position="260"/>
    </location>
</feature>
<protein>
    <recommendedName>
        <fullName evidence="8">Zinc metallopeptidase</fullName>
    </recommendedName>
</protein>
<dbReference type="SUPFAM" id="SSF55486">
    <property type="entry name" value="Metalloproteases ('zincins'), catalytic domain"/>
    <property type="match status" value="1"/>
</dbReference>